<evidence type="ECO:0000259" key="1">
    <source>
        <dbReference type="Pfam" id="PF13439"/>
    </source>
</evidence>
<dbReference type="Pfam" id="PF13692">
    <property type="entry name" value="Glyco_trans_1_4"/>
    <property type="match status" value="1"/>
</dbReference>
<dbReference type="Gene3D" id="3.40.50.2000">
    <property type="entry name" value="Glycogen Phosphorylase B"/>
    <property type="match status" value="2"/>
</dbReference>
<sequence length="358" mass="39235">MRVIIVTWSNNRSGGTRQAVYQARGLSERGHDVTLCLPHDSSLWELPGMRDNPLWRALPAEESRQRAFIEGLFPSDPATPTIVHAFHNKAVKRMAWWGLFWRHRALACVAHRGVIFRPGNPLPYLSPAMKAFIPNSEACARAIAWCCPKRKIHVVPNGIPEERIVPSRSASEVRAELDIPNHALIFAYVGNNNPAKGIDPLLRAFAAADLEAYLVLVGASAQRWQPLCDALGITAKIRMIDHSEHVSDYLHAADAFVFPSRDMDSAPNTLLEAIRVGLPVVATTVGGVPEIARDNGLLVPPGDVPALTQALQTMAADPGQRSLWSRNSLRQGSQYTVEARCVALEAIYHAALNLPSAL</sequence>
<name>A0A9D1R1C3_9BACT</name>
<dbReference type="Pfam" id="PF13439">
    <property type="entry name" value="Glyco_transf_4"/>
    <property type="match status" value="1"/>
</dbReference>
<comment type="caution">
    <text evidence="2">The sequence shown here is derived from an EMBL/GenBank/DDBJ whole genome shotgun (WGS) entry which is preliminary data.</text>
</comment>
<dbReference type="PANTHER" id="PTHR12526:SF636">
    <property type="entry name" value="BLL3647 PROTEIN"/>
    <property type="match status" value="1"/>
</dbReference>
<evidence type="ECO:0000313" key="3">
    <source>
        <dbReference type="Proteomes" id="UP000824264"/>
    </source>
</evidence>
<organism evidence="2 3">
    <name type="scientific">Candidatus Bilophila faecipullorum</name>
    <dbReference type="NCBI Taxonomy" id="2838482"/>
    <lineage>
        <taxon>Bacteria</taxon>
        <taxon>Pseudomonadati</taxon>
        <taxon>Thermodesulfobacteriota</taxon>
        <taxon>Desulfovibrionia</taxon>
        <taxon>Desulfovibrionales</taxon>
        <taxon>Desulfovibrionaceae</taxon>
        <taxon>Bilophila</taxon>
    </lineage>
</organism>
<dbReference type="Proteomes" id="UP000824264">
    <property type="component" value="Unassembled WGS sequence"/>
</dbReference>
<dbReference type="CDD" id="cd03801">
    <property type="entry name" value="GT4_PimA-like"/>
    <property type="match status" value="1"/>
</dbReference>
<dbReference type="GO" id="GO:0016757">
    <property type="term" value="F:glycosyltransferase activity"/>
    <property type="evidence" value="ECO:0007669"/>
    <property type="project" value="TreeGrafter"/>
</dbReference>
<reference evidence="2" key="2">
    <citation type="submission" date="2021-04" db="EMBL/GenBank/DDBJ databases">
        <authorList>
            <person name="Gilroy R."/>
        </authorList>
    </citation>
    <scope>NUCLEOTIDE SEQUENCE</scope>
    <source>
        <strain evidence="2">ChiSxjej5B17-1746</strain>
    </source>
</reference>
<protein>
    <submittedName>
        <fullName evidence="2">Glycosyltransferase family 4 protein</fullName>
    </submittedName>
</protein>
<dbReference type="PANTHER" id="PTHR12526">
    <property type="entry name" value="GLYCOSYLTRANSFERASE"/>
    <property type="match status" value="1"/>
</dbReference>
<dbReference type="AlphaFoldDB" id="A0A9D1R1C3"/>
<proteinExistence type="predicted"/>
<feature type="domain" description="Glycosyltransferase subfamily 4-like N-terminal" evidence="1">
    <location>
        <begin position="13"/>
        <end position="163"/>
    </location>
</feature>
<evidence type="ECO:0000313" key="2">
    <source>
        <dbReference type="EMBL" id="HIW79866.1"/>
    </source>
</evidence>
<dbReference type="EMBL" id="DXGI01000454">
    <property type="protein sequence ID" value="HIW79866.1"/>
    <property type="molecule type" value="Genomic_DNA"/>
</dbReference>
<dbReference type="SUPFAM" id="SSF53756">
    <property type="entry name" value="UDP-Glycosyltransferase/glycogen phosphorylase"/>
    <property type="match status" value="1"/>
</dbReference>
<accession>A0A9D1R1C3</accession>
<reference evidence="2" key="1">
    <citation type="journal article" date="2021" name="PeerJ">
        <title>Extensive microbial diversity within the chicken gut microbiome revealed by metagenomics and culture.</title>
        <authorList>
            <person name="Gilroy R."/>
            <person name="Ravi A."/>
            <person name="Getino M."/>
            <person name="Pursley I."/>
            <person name="Horton D.L."/>
            <person name="Alikhan N.F."/>
            <person name="Baker D."/>
            <person name="Gharbi K."/>
            <person name="Hall N."/>
            <person name="Watson M."/>
            <person name="Adriaenssens E.M."/>
            <person name="Foster-Nyarko E."/>
            <person name="Jarju S."/>
            <person name="Secka A."/>
            <person name="Antonio M."/>
            <person name="Oren A."/>
            <person name="Chaudhuri R.R."/>
            <person name="La Ragione R."/>
            <person name="Hildebrand F."/>
            <person name="Pallen M.J."/>
        </authorList>
    </citation>
    <scope>NUCLEOTIDE SEQUENCE</scope>
    <source>
        <strain evidence="2">ChiSxjej5B17-1746</strain>
    </source>
</reference>
<gene>
    <name evidence="2" type="ORF">H9874_12105</name>
</gene>
<dbReference type="InterPro" id="IPR028098">
    <property type="entry name" value="Glyco_trans_4-like_N"/>
</dbReference>